<comment type="subunit">
    <text evidence="3">Forms a 24-polypeptide structural core with octahedral symmetry.</text>
</comment>
<dbReference type="InterPro" id="IPR000089">
    <property type="entry name" value="Biotin_lipoyl"/>
</dbReference>
<dbReference type="CDD" id="cd06849">
    <property type="entry name" value="lipoyl_domain"/>
    <property type="match status" value="1"/>
</dbReference>
<dbReference type="InterPro" id="IPR001078">
    <property type="entry name" value="2-oxoacid_DH_actylTfrase"/>
</dbReference>
<dbReference type="PROSITE" id="PS00189">
    <property type="entry name" value="LIPOYL"/>
    <property type="match status" value="1"/>
</dbReference>
<dbReference type="PROSITE" id="PS51826">
    <property type="entry name" value="PSBD"/>
    <property type="match status" value="1"/>
</dbReference>
<evidence type="ECO:0000256" key="9">
    <source>
        <dbReference type="RuleBase" id="RU003423"/>
    </source>
</evidence>
<protein>
    <recommendedName>
        <fullName evidence="9">Dihydrolipoamide acetyltransferase component of pyruvate dehydrogenase complex</fullName>
        <ecNumber evidence="9">2.3.1.-</ecNumber>
    </recommendedName>
</protein>
<feature type="compositionally biased region" description="Low complexity" evidence="10">
    <location>
        <begin position="180"/>
        <end position="192"/>
    </location>
</feature>
<dbReference type="FunFam" id="3.30.559.10:FF:000007">
    <property type="entry name" value="Dihydrolipoamide acetyltransferase component of pyruvate dehydrogenase complex"/>
    <property type="match status" value="1"/>
</dbReference>
<proteinExistence type="inferred from homology"/>
<organism evidence="13 14">
    <name type="scientific">Macrococcus hajekii</name>
    <dbReference type="NCBI Taxonomy" id="198482"/>
    <lineage>
        <taxon>Bacteria</taxon>
        <taxon>Bacillati</taxon>
        <taxon>Bacillota</taxon>
        <taxon>Bacilli</taxon>
        <taxon>Bacillales</taxon>
        <taxon>Staphylococcaceae</taxon>
        <taxon>Macrococcus</taxon>
    </lineage>
</organism>
<dbReference type="Proteomes" id="UP000295328">
    <property type="component" value="Unassembled WGS sequence"/>
</dbReference>
<dbReference type="OrthoDB" id="9805770at2"/>
<dbReference type="SUPFAM" id="SSF52777">
    <property type="entry name" value="CoA-dependent acyltransferases"/>
    <property type="match status" value="1"/>
</dbReference>
<keyword evidence="14" id="KW-1185">Reference proteome</keyword>
<evidence type="ECO:0000256" key="2">
    <source>
        <dbReference type="ARBA" id="ARBA00007317"/>
    </source>
</evidence>
<dbReference type="GO" id="GO:0031405">
    <property type="term" value="F:lipoic acid binding"/>
    <property type="evidence" value="ECO:0007669"/>
    <property type="project" value="TreeGrafter"/>
</dbReference>
<dbReference type="InterPro" id="IPR050743">
    <property type="entry name" value="2-oxoacid_DH_E2_comp"/>
</dbReference>
<dbReference type="Gene3D" id="3.30.559.10">
    <property type="entry name" value="Chloramphenicol acetyltransferase-like domain"/>
    <property type="match status" value="1"/>
</dbReference>
<feature type="domain" description="Peripheral subunit-binding (PSBD)" evidence="12">
    <location>
        <begin position="126"/>
        <end position="163"/>
    </location>
</feature>
<dbReference type="Pfam" id="PF02817">
    <property type="entry name" value="E3_binding"/>
    <property type="match status" value="1"/>
</dbReference>
<dbReference type="EMBL" id="SCWE01000001">
    <property type="protein sequence ID" value="TDM03325.1"/>
    <property type="molecule type" value="Genomic_DNA"/>
</dbReference>
<evidence type="ECO:0000313" key="13">
    <source>
        <dbReference type="EMBL" id="TDM03325.1"/>
    </source>
</evidence>
<keyword evidence="6 9" id="KW-0012">Acyltransferase</keyword>
<dbReference type="PANTHER" id="PTHR43178:SF5">
    <property type="entry name" value="LIPOAMIDE ACYLTRANSFERASE COMPONENT OF BRANCHED-CHAIN ALPHA-KETO ACID DEHYDROGENASE COMPLEX, MITOCHONDRIAL"/>
    <property type="match status" value="1"/>
</dbReference>
<dbReference type="GO" id="GO:0004742">
    <property type="term" value="F:dihydrolipoyllysine-residue acetyltransferase activity"/>
    <property type="evidence" value="ECO:0007669"/>
    <property type="project" value="UniProtKB-EC"/>
</dbReference>
<reference evidence="13 14" key="1">
    <citation type="submission" date="2019-01" db="EMBL/GenBank/DDBJ databases">
        <title>Draft genome sequences of the type strains of six Macrococcus species.</title>
        <authorList>
            <person name="Mazhar S."/>
            <person name="Altermann E."/>
            <person name="Hill C."/>
            <person name="Mcauliffe O."/>
        </authorList>
    </citation>
    <scope>NUCLEOTIDE SEQUENCE [LARGE SCALE GENOMIC DNA]</scope>
    <source>
        <strain evidence="13 14">CCM4809</strain>
    </source>
</reference>
<comment type="cofactor">
    <cofactor evidence="1 9">
        <name>(R)-lipoate</name>
        <dbReference type="ChEBI" id="CHEBI:83088"/>
    </cofactor>
</comment>
<evidence type="ECO:0000256" key="3">
    <source>
        <dbReference type="ARBA" id="ARBA00011484"/>
    </source>
</evidence>
<evidence type="ECO:0000256" key="1">
    <source>
        <dbReference type="ARBA" id="ARBA00001938"/>
    </source>
</evidence>
<evidence type="ECO:0000313" key="14">
    <source>
        <dbReference type="Proteomes" id="UP000295328"/>
    </source>
</evidence>
<dbReference type="Gene3D" id="2.40.50.100">
    <property type="match status" value="1"/>
</dbReference>
<dbReference type="GO" id="GO:0005737">
    <property type="term" value="C:cytoplasm"/>
    <property type="evidence" value="ECO:0007669"/>
    <property type="project" value="TreeGrafter"/>
</dbReference>
<comment type="catalytic activity">
    <reaction evidence="8">
        <text>N(6)-[(R)-dihydrolipoyl]-L-lysyl-[protein] + acetyl-CoA = N(6)-[(R)-S(8)-acetyldihydrolipoyl]-L-lysyl-[protein] + CoA</text>
        <dbReference type="Rhea" id="RHEA:17017"/>
        <dbReference type="Rhea" id="RHEA-COMP:10475"/>
        <dbReference type="Rhea" id="RHEA-COMP:10478"/>
        <dbReference type="ChEBI" id="CHEBI:57287"/>
        <dbReference type="ChEBI" id="CHEBI:57288"/>
        <dbReference type="ChEBI" id="CHEBI:83100"/>
        <dbReference type="ChEBI" id="CHEBI:83111"/>
        <dbReference type="EC" id="2.3.1.12"/>
    </reaction>
</comment>
<feature type="region of interest" description="Disordered" evidence="10">
    <location>
        <begin position="180"/>
        <end position="201"/>
    </location>
</feature>
<evidence type="ECO:0000256" key="7">
    <source>
        <dbReference type="ARBA" id="ARBA00025211"/>
    </source>
</evidence>
<comment type="caution">
    <text evidence="13">The sequence shown here is derived from an EMBL/GenBank/DDBJ whole genome shotgun (WGS) entry which is preliminary data.</text>
</comment>
<keyword evidence="5 9" id="KW-0450">Lipoyl</keyword>
<keyword evidence="4 9" id="KW-0808">Transferase</keyword>
<accession>A0A4V3BEP0</accession>
<feature type="compositionally biased region" description="Low complexity" evidence="10">
    <location>
        <begin position="104"/>
        <end position="116"/>
    </location>
</feature>
<dbReference type="InterPro" id="IPR023213">
    <property type="entry name" value="CAT-like_dom_sf"/>
</dbReference>
<dbReference type="SUPFAM" id="SSF47005">
    <property type="entry name" value="Peripheral subunit-binding domain of 2-oxo acid dehydrogenase complex"/>
    <property type="match status" value="1"/>
</dbReference>
<comment type="similarity">
    <text evidence="2 9">Belongs to the 2-oxoacid dehydrogenase family.</text>
</comment>
<dbReference type="InterPro" id="IPR004167">
    <property type="entry name" value="PSBD"/>
</dbReference>
<evidence type="ECO:0000259" key="12">
    <source>
        <dbReference type="PROSITE" id="PS51826"/>
    </source>
</evidence>
<dbReference type="InterPro" id="IPR011053">
    <property type="entry name" value="Single_hybrid_motif"/>
</dbReference>
<feature type="compositionally biased region" description="Basic and acidic residues" evidence="10">
    <location>
        <begin position="86"/>
        <end position="103"/>
    </location>
</feature>
<evidence type="ECO:0000256" key="6">
    <source>
        <dbReference type="ARBA" id="ARBA00023315"/>
    </source>
</evidence>
<sequence length="432" mass="46304">MAFEFKLPALGEGIFEGEIVKWFFKAGDTVNEDDILCEVQNDKSVVEIPSPVSGTVEEVVVEEGTVANLGDVIIKIDSPDAPASDSHGEEAAQEEPKQEEAKTEAPVAAANEAASDAEVDENRRVIAMPSVRKFAREQGVNIKAVQGTGKNGRVLREDIEAYKNGGQAQATTEVAEAPAQAATESAASNAQPVAAPEGDFPETREKIPAMRKAIAKAMVNSKHTAPHVTLMDEVEVQALWDHRKKFKEVAAEQGTKLTFLPYVVKALVSALKAYPALNTSLDDVTEEVVHKHYYNIGIAADTERGLLVPVVKNADRKSIFSISDEINELAVKARDGKLAPAEMKGASCTISNIGSAGGQWFTPVINHPEVAILGIGRIAQKPIVKDGEIIAAPVLALSLSFDHRQIDGATGQAAMNHIKRLLNNPELLLMEG</sequence>
<dbReference type="EC" id="2.3.1.-" evidence="9"/>
<evidence type="ECO:0000259" key="11">
    <source>
        <dbReference type="PROSITE" id="PS50968"/>
    </source>
</evidence>
<dbReference type="PROSITE" id="PS50968">
    <property type="entry name" value="BIOTINYL_LIPOYL"/>
    <property type="match status" value="1"/>
</dbReference>
<dbReference type="PANTHER" id="PTHR43178">
    <property type="entry name" value="DIHYDROLIPOAMIDE ACETYLTRANSFERASE COMPONENT OF PYRUVATE DEHYDROGENASE COMPLEX"/>
    <property type="match status" value="1"/>
</dbReference>
<evidence type="ECO:0000256" key="5">
    <source>
        <dbReference type="ARBA" id="ARBA00022823"/>
    </source>
</evidence>
<dbReference type="InterPro" id="IPR003016">
    <property type="entry name" value="2-oxoA_DH_lipoyl-BS"/>
</dbReference>
<feature type="domain" description="Lipoyl-binding" evidence="11">
    <location>
        <begin position="2"/>
        <end position="77"/>
    </location>
</feature>
<dbReference type="Gene3D" id="4.10.320.10">
    <property type="entry name" value="E3-binding domain"/>
    <property type="match status" value="1"/>
</dbReference>
<gene>
    <name evidence="13" type="ORF">ERX37_04365</name>
</gene>
<comment type="function">
    <text evidence="7">The pyruvate dehydrogenase complex catalyzes the overall conversion of pyruvate to acetyl-CoA and CO(2). It contains multiple copies of three enzymatic components: pyruvate dehydrogenase (E1), dihydrolipoamide acetyltransferase (E2) and lipoamide dehydrogenase (E3).</text>
</comment>
<name>A0A4V3BEP0_9STAP</name>
<dbReference type="InterPro" id="IPR036625">
    <property type="entry name" value="E3-bd_dom_sf"/>
</dbReference>
<evidence type="ECO:0000256" key="8">
    <source>
        <dbReference type="ARBA" id="ARBA00048370"/>
    </source>
</evidence>
<dbReference type="Pfam" id="PF00364">
    <property type="entry name" value="Biotin_lipoyl"/>
    <property type="match status" value="1"/>
</dbReference>
<dbReference type="FunFam" id="4.10.320.10:FF:000011">
    <property type="entry name" value="Dihydrolipoamide acetyltransferase component of pyruvate dehydrogenase complex"/>
    <property type="match status" value="1"/>
</dbReference>
<evidence type="ECO:0000256" key="10">
    <source>
        <dbReference type="SAM" id="MobiDB-lite"/>
    </source>
</evidence>
<dbReference type="AlphaFoldDB" id="A0A4V3BEP0"/>
<feature type="region of interest" description="Disordered" evidence="10">
    <location>
        <begin position="77"/>
        <end position="121"/>
    </location>
</feature>
<dbReference type="SUPFAM" id="SSF51230">
    <property type="entry name" value="Single hybrid motif"/>
    <property type="match status" value="1"/>
</dbReference>
<evidence type="ECO:0000256" key="4">
    <source>
        <dbReference type="ARBA" id="ARBA00022679"/>
    </source>
</evidence>
<dbReference type="RefSeq" id="WP_133429419.1">
    <property type="nucleotide sequence ID" value="NZ_BMCC01000001.1"/>
</dbReference>
<dbReference type="Pfam" id="PF00198">
    <property type="entry name" value="2-oxoacid_dh"/>
    <property type="match status" value="1"/>
</dbReference>